<name>A0A8J3IYU0_9ACTN</name>
<dbReference type="Proteomes" id="UP000612808">
    <property type="component" value="Unassembled WGS sequence"/>
</dbReference>
<accession>A0A8J3IYU0</accession>
<comment type="caution">
    <text evidence="2">The sequence shown here is derived from an EMBL/GenBank/DDBJ whole genome shotgun (WGS) entry which is preliminary data.</text>
</comment>
<feature type="transmembrane region" description="Helical" evidence="1">
    <location>
        <begin position="154"/>
        <end position="173"/>
    </location>
</feature>
<keyword evidence="1" id="KW-1133">Transmembrane helix</keyword>
<dbReference type="RefSeq" id="WP_203657555.1">
    <property type="nucleotide sequence ID" value="NZ_BAAAZM010000006.1"/>
</dbReference>
<gene>
    <name evidence="2" type="ORF">Aru02nite_21990</name>
</gene>
<organism evidence="2 3">
    <name type="scientific">Actinocatenispora rupis</name>
    <dbReference type="NCBI Taxonomy" id="519421"/>
    <lineage>
        <taxon>Bacteria</taxon>
        <taxon>Bacillati</taxon>
        <taxon>Actinomycetota</taxon>
        <taxon>Actinomycetes</taxon>
        <taxon>Micromonosporales</taxon>
        <taxon>Micromonosporaceae</taxon>
        <taxon>Actinocatenispora</taxon>
    </lineage>
</organism>
<feature type="transmembrane region" description="Helical" evidence="1">
    <location>
        <begin position="119"/>
        <end position="142"/>
    </location>
</feature>
<reference evidence="2" key="1">
    <citation type="submission" date="2021-01" db="EMBL/GenBank/DDBJ databases">
        <title>Whole genome shotgun sequence of Actinocatenispora rupis NBRC 107355.</title>
        <authorList>
            <person name="Komaki H."/>
            <person name="Tamura T."/>
        </authorList>
    </citation>
    <scope>NUCLEOTIDE SEQUENCE</scope>
    <source>
        <strain evidence="2">NBRC 107355</strain>
    </source>
</reference>
<feature type="transmembrane region" description="Helical" evidence="1">
    <location>
        <begin position="59"/>
        <end position="80"/>
    </location>
</feature>
<sequence length="180" mass="19472">MLVTVIIACEIGFWVLVGAGLAVRYLLRRRRLSTVLLACVPLVDLVLLLTTAVDLVGRHAVAGAGHGLAAVYLGFTVAFGHSMIRWADQRFAHRFAGGPAPVKPPKSGPRRAAYEWREWGKAVLASAIASVLLLGLAAVIGHRGDALLTWLPRLGVLLAIWFIWPVTSSLGALRRERPRS</sequence>
<evidence type="ECO:0000313" key="2">
    <source>
        <dbReference type="EMBL" id="GID11310.1"/>
    </source>
</evidence>
<feature type="transmembrane region" description="Helical" evidence="1">
    <location>
        <begin position="6"/>
        <end position="27"/>
    </location>
</feature>
<keyword evidence="1" id="KW-0472">Membrane</keyword>
<dbReference type="AlphaFoldDB" id="A0A8J3IYU0"/>
<feature type="transmembrane region" description="Helical" evidence="1">
    <location>
        <begin position="34"/>
        <end position="53"/>
    </location>
</feature>
<evidence type="ECO:0000256" key="1">
    <source>
        <dbReference type="SAM" id="Phobius"/>
    </source>
</evidence>
<keyword evidence="3" id="KW-1185">Reference proteome</keyword>
<protein>
    <submittedName>
        <fullName evidence="2">Uncharacterized protein</fullName>
    </submittedName>
</protein>
<proteinExistence type="predicted"/>
<evidence type="ECO:0000313" key="3">
    <source>
        <dbReference type="Proteomes" id="UP000612808"/>
    </source>
</evidence>
<keyword evidence="1" id="KW-0812">Transmembrane</keyword>
<dbReference type="EMBL" id="BOMB01000012">
    <property type="protein sequence ID" value="GID11310.1"/>
    <property type="molecule type" value="Genomic_DNA"/>
</dbReference>